<reference evidence="1 2" key="1">
    <citation type="submission" date="2016-04" db="EMBL/GenBank/DDBJ databases">
        <title>Complete genome sequence of Dokdonella koreensis DS-123T.</title>
        <authorList>
            <person name="Kim J.F."/>
            <person name="Lee H."/>
            <person name="Kwak M.-J."/>
        </authorList>
    </citation>
    <scope>NUCLEOTIDE SEQUENCE [LARGE SCALE GENOMIC DNA]</scope>
    <source>
        <strain evidence="1 2">DS-123</strain>
    </source>
</reference>
<dbReference type="KEGG" id="dko:I596_3084"/>
<accession>A0A167H5X1</accession>
<name>A0A167H5X1_9GAMM</name>
<keyword evidence="2" id="KW-1185">Reference proteome</keyword>
<proteinExistence type="predicted"/>
<dbReference type="Proteomes" id="UP000076830">
    <property type="component" value="Chromosome"/>
</dbReference>
<dbReference type="STRING" id="1300342.I596_3084"/>
<sequence length="173" mass="18409">MTFGSAGVPWVLLPGLDGSGALFERFREALPRGTRLRIVSYPDRSAWTLDDYVEHVERSLPPGERPLIVAESFSGPIALRLLCRRADLAGLVLVASFDGCPNPLLAVANAIPAAVVKAIATSPHLLRFFCLGHDVPPEGLWPCVTASAGCRRRACVAGSVCCGLSSRLVTGCR</sequence>
<dbReference type="InterPro" id="IPR029058">
    <property type="entry name" value="AB_hydrolase_fold"/>
</dbReference>
<protein>
    <submittedName>
        <fullName evidence="1">BioH protein</fullName>
    </submittedName>
</protein>
<evidence type="ECO:0000313" key="2">
    <source>
        <dbReference type="Proteomes" id="UP000076830"/>
    </source>
</evidence>
<organism evidence="1 2">
    <name type="scientific">Dokdonella koreensis DS-123</name>
    <dbReference type="NCBI Taxonomy" id="1300342"/>
    <lineage>
        <taxon>Bacteria</taxon>
        <taxon>Pseudomonadati</taxon>
        <taxon>Pseudomonadota</taxon>
        <taxon>Gammaproteobacteria</taxon>
        <taxon>Lysobacterales</taxon>
        <taxon>Rhodanobacteraceae</taxon>
        <taxon>Dokdonella</taxon>
    </lineage>
</organism>
<gene>
    <name evidence="1" type="ORF">I596_3084</name>
</gene>
<dbReference type="AlphaFoldDB" id="A0A167H5X1"/>
<evidence type="ECO:0000313" key="1">
    <source>
        <dbReference type="EMBL" id="ANB19076.1"/>
    </source>
</evidence>
<dbReference type="Gene3D" id="3.40.50.1820">
    <property type="entry name" value="alpha/beta hydrolase"/>
    <property type="match status" value="1"/>
</dbReference>
<dbReference type="SUPFAM" id="SSF53474">
    <property type="entry name" value="alpha/beta-Hydrolases"/>
    <property type="match status" value="1"/>
</dbReference>
<dbReference type="EMBL" id="CP015249">
    <property type="protein sequence ID" value="ANB19076.1"/>
    <property type="molecule type" value="Genomic_DNA"/>
</dbReference>